<sequence length="156" mass="18191">MGEQIEQQFRFVQILVREVEVDSFHHSCDRDPEMTDVIRLQLLQRRFRFRDGLRECDFKHFGDVDLDHVVQRVFEPRQAHPVAAGRNPPTGKRGAVTVFHEALHQRLVAGKARIAQLVFEQDLHPAAEQPPVQAVMNPDRQVAGAFQFRRRFEDQE</sequence>
<proteinExistence type="predicted"/>
<reference evidence="1" key="1">
    <citation type="submission" date="2019-08" db="EMBL/GenBank/DDBJ databases">
        <authorList>
            <person name="Kucharzyk K."/>
            <person name="Murdoch R.W."/>
            <person name="Higgins S."/>
            <person name="Loffler F."/>
        </authorList>
    </citation>
    <scope>NUCLEOTIDE SEQUENCE</scope>
</reference>
<dbReference type="AlphaFoldDB" id="A0A645IAA4"/>
<evidence type="ECO:0000313" key="1">
    <source>
        <dbReference type="EMBL" id="MPN48257.1"/>
    </source>
</evidence>
<protein>
    <submittedName>
        <fullName evidence="1">Uncharacterized protein</fullName>
    </submittedName>
</protein>
<dbReference type="EMBL" id="VSSQ01110390">
    <property type="protein sequence ID" value="MPN48257.1"/>
    <property type="molecule type" value="Genomic_DNA"/>
</dbReference>
<organism evidence="1">
    <name type="scientific">bioreactor metagenome</name>
    <dbReference type="NCBI Taxonomy" id="1076179"/>
    <lineage>
        <taxon>unclassified sequences</taxon>
        <taxon>metagenomes</taxon>
        <taxon>ecological metagenomes</taxon>
    </lineage>
</organism>
<comment type="caution">
    <text evidence="1">The sequence shown here is derived from an EMBL/GenBank/DDBJ whole genome shotgun (WGS) entry which is preliminary data.</text>
</comment>
<gene>
    <name evidence="1" type="ORF">SDC9_195863</name>
</gene>
<name>A0A645IAA4_9ZZZZ</name>
<accession>A0A645IAA4</accession>